<dbReference type="RefSeq" id="WP_349050298.1">
    <property type="nucleotide sequence ID" value="NZ_JBBNLY010000024.1"/>
</dbReference>
<evidence type="ECO:0000259" key="1">
    <source>
        <dbReference type="Pfam" id="PF14397"/>
    </source>
</evidence>
<dbReference type="AlphaFoldDB" id="A0A943DZS3"/>
<accession>A0A943DZS3</accession>
<comment type="caution">
    <text evidence="2">The sequence shown here is derived from an EMBL/GenBank/DDBJ whole genome shotgun (WGS) entry which is preliminary data.</text>
</comment>
<protein>
    <recommendedName>
        <fullName evidence="1">Alpha-L-glutamate ligase-related protein ATP-grasp domain-containing protein</fullName>
    </recommendedName>
</protein>
<evidence type="ECO:0000313" key="3">
    <source>
        <dbReference type="Proteomes" id="UP000782901"/>
    </source>
</evidence>
<organism evidence="2 3">
    <name type="scientific">Bacteroides thetaiotaomicron</name>
    <dbReference type="NCBI Taxonomy" id="818"/>
    <lineage>
        <taxon>Bacteria</taxon>
        <taxon>Pseudomonadati</taxon>
        <taxon>Bacteroidota</taxon>
        <taxon>Bacteroidia</taxon>
        <taxon>Bacteroidales</taxon>
        <taxon>Bacteroidaceae</taxon>
        <taxon>Bacteroides</taxon>
    </lineage>
</organism>
<name>A0A943DZS3_BACT4</name>
<dbReference type="Proteomes" id="UP000782901">
    <property type="component" value="Unassembled WGS sequence"/>
</dbReference>
<sequence length="369" mass="42978">MKQFIKQYFYVVYWFLIRVKSVWRLLVDKSLTASETCFPEKCNCSRTRWNIFCQQLWHIIRYGGPNNFYFLYGLDIKGFHIASDYVDYSEFVRRRDYLNRIYPDSSVAILRNKFLFGLIARALKITTPRDIGIVEDGKLYLFDKSIHVSLEEYVETNQADVFIKSINGECADGVYHLEFDYGVIKINGVLCNFEDLQVMTANEKFILQEKIYQAKALAALHPYSINTIRLETVYNYKEKRIEILPPLLRVGTNKNEVDNWAAGGFAIGIDVEKKCLRKYGFYKPAYGTKAVRHPDTSILFEGYPIPFLEEAIEAAKRFHSYLTDVHSIGWDIAITDEGPCFVEGNDNWEISLVQVCSHGLMDDFKRLFY</sequence>
<proteinExistence type="predicted"/>
<evidence type="ECO:0000313" key="2">
    <source>
        <dbReference type="EMBL" id="MBS5413571.1"/>
    </source>
</evidence>
<reference evidence="2" key="1">
    <citation type="submission" date="2021-02" db="EMBL/GenBank/DDBJ databases">
        <title>Infant gut strain persistence is associated with maternal origin, phylogeny, and functional potential including surface adhesion and iron acquisition.</title>
        <authorList>
            <person name="Lou Y.C."/>
        </authorList>
    </citation>
    <scope>NUCLEOTIDE SEQUENCE</scope>
    <source>
        <strain evidence="2">L3_082_243G1_dasL3_082_243G1_maxbin2.maxbin.015s ta_sub</strain>
    </source>
</reference>
<feature type="domain" description="Alpha-L-glutamate ligase-related protein ATP-grasp" evidence="1">
    <location>
        <begin position="93"/>
        <end position="361"/>
    </location>
</feature>
<dbReference type="InterPro" id="IPR039523">
    <property type="entry name" value="RimK-rel_E_lig_ATP-grasp"/>
</dbReference>
<gene>
    <name evidence="2" type="ORF">KHY35_23150</name>
</gene>
<dbReference type="EMBL" id="JAGZEE010000063">
    <property type="protein sequence ID" value="MBS5413571.1"/>
    <property type="molecule type" value="Genomic_DNA"/>
</dbReference>
<dbReference type="Pfam" id="PF14397">
    <property type="entry name" value="ATPgrasp_ST"/>
    <property type="match status" value="1"/>
</dbReference>